<name>A0ABD6QGF9_MYCFO</name>
<keyword evidence="1" id="KW-0812">Transmembrane</keyword>
<comment type="caution">
    <text evidence="2">The sequence shown here is derived from an EMBL/GenBank/DDBJ whole genome shotgun (WGS) entry which is preliminary data.</text>
</comment>
<feature type="transmembrane region" description="Helical" evidence="1">
    <location>
        <begin position="59"/>
        <end position="80"/>
    </location>
</feature>
<reference evidence="2 3" key="1">
    <citation type="submission" date="2016-07" db="EMBL/GenBank/DDBJ databases">
        <authorList>
            <person name="Sutton G."/>
            <person name="Brinkac L."/>
            <person name="Sanka R."/>
            <person name="Adams M."/>
            <person name="Lau E."/>
            <person name="Kumar A."/>
            <person name="Macaden R."/>
        </authorList>
    </citation>
    <scope>NUCLEOTIDE SEQUENCE [LARGE SCALE GENOMIC DNA]</scope>
    <source>
        <strain evidence="2 3">GA-0871</strain>
    </source>
</reference>
<evidence type="ECO:0000313" key="2">
    <source>
        <dbReference type="EMBL" id="OMC37697.1"/>
    </source>
</evidence>
<sequence length="130" mass="14212">MQDEPSVSPDGSDEWLTTIGDIAVSKYWISTPAGQSPIRGTVWTVTNMSTTEEHFPTSAIVLAIVFSLFCLLGLLFLVLMKQVRQVGFVQVAVQGNGFCYATNIPVTHPQDVLAIHDEVEYARELAGLLT</sequence>
<dbReference type="EMBL" id="MBER01000139">
    <property type="protein sequence ID" value="OMC37697.1"/>
    <property type="molecule type" value="Genomic_DNA"/>
</dbReference>
<proteinExistence type="predicted"/>
<protein>
    <submittedName>
        <fullName evidence="2">Uncharacterized protein</fullName>
    </submittedName>
</protein>
<gene>
    <name evidence="2" type="ORF">A5742_08670</name>
</gene>
<organism evidence="2 3">
    <name type="scientific">Mycolicibacterium fortuitum</name>
    <name type="common">Mycobacterium fortuitum</name>
    <dbReference type="NCBI Taxonomy" id="1766"/>
    <lineage>
        <taxon>Bacteria</taxon>
        <taxon>Bacillati</taxon>
        <taxon>Actinomycetota</taxon>
        <taxon>Actinomycetes</taxon>
        <taxon>Mycobacteriales</taxon>
        <taxon>Mycobacteriaceae</taxon>
        <taxon>Mycolicibacterium</taxon>
    </lineage>
</organism>
<dbReference type="RefSeq" id="WP_076207170.1">
    <property type="nucleotide sequence ID" value="NZ_MBER01000139.1"/>
</dbReference>
<dbReference type="AlphaFoldDB" id="A0ABD6QGF9"/>
<keyword evidence="1" id="KW-1133">Transmembrane helix</keyword>
<accession>A0ABD6QGF9</accession>
<keyword evidence="1" id="KW-0472">Membrane</keyword>
<evidence type="ECO:0000313" key="3">
    <source>
        <dbReference type="Proteomes" id="UP000187001"/>
    </source>
</evidence>
<dbReference type="Proteomes" id="UP000187001">
    <property type="component" value="Unassembled WGS sequence"/>
</dbReference>
<evidence type="ECO:0000256" key="1">
    <source>
        <dbReference type="SAM" id="Phobius"/>
    </source>
</evidence>